<protein>
    <submittedName>
        <fullName evidence="2">GntP family permease</fullName>
    </submittedName>
</protein>
<dbReference type="Pfam" id="PF02447">
    <property type="entry name" value="GntP_permease"/>
    <property type="match status" value="1"/>
</dbReference>
<dbReference type="KEGG" id="pacs:FAZ98_15740"/>
<feature type="transmembrane region" description="Helical" evidence="1">
    <location>
        <begin position="477"/>
        <end position="499"/>
    </location>
</feature>
<dbReference type="Proteomes" id="UP000433577">
    <property type="component" value="Chromosome 2"/>
</dbReference>
<dbReference type="PANTHER" id="PTHR30354:SF7">
    <property type="entry name" value="BLL7963 PROTEIN"/>
    <property type="match status" value="1"/>
</dbReference>
<reference evidence="2 3" key="1">
    <citation type="submission" date="2019-12" db="EMBL/GenBank/DDBJ databases">
        <title>Paraburkholderia acidiphila 7Q-K02 sp. nov and Paraburkholderia acidisoli DHF22 sp. nov., two strains isolated from forest soil.</title>
        <authorList>
            <person name="Gao Z."/>
            <person name="Qiu L."/>
        </authorList>
    </citation>
    <scope>NUCLEOTIDE SEQUENCE [LARGE SCALE GENOMIC DNA]</scope>
    <source>
        <strain evidence="2 3">DHF22</strain>
    </source>
</reference>
<feature type="transmembrane region" description="Helical" evidence="1">
    <location>
        <begin position="104"/>
        <end position="132"/>
    </location>
</feature>
<dbReference type="GO" id="GO:0015128">
    <property type="term" value="F:gluconate transmembrane transporter activity"/>
    <property type="evidence" value="ECO:0007669"/>
    <property type="project" value="InterPro"/>
</dbReference>
<proteinExistence type="predicted"/>
<organism evidence="2 3">
    <name type="scientific">Paraburkholderia acidisoli</name>
    <dbReference type="NCBI Taxonomy" id="2571748"/>
    <lineage>
        <taxon>Bacteria</taxon>
        <taxon>Pseudomonadati</taxon>
        <taxon>Pseudomonadota</taxon>
        <taxon>Betaproteobacteria</taxon>
        <taxon>Burkholderiales</taxon>
        <taxon>Burkholderiaceae</taxon>
        <taxon>Paraburkholderia</taxon>
    </lineage>
</organism>
<keyword evidence="3" id="KW-1185">Reference proteome</keyword>
<dbReference type="PANTHER" id="PTHR30354">
    <property type="entry name" value="GNT FAMILY GLUCONATE TRANSPORTER"/>
    <property type="match status" value="1"/>
</dbReference>
<accession>A0A7Z2GK23</accession>
<evidence type="ECO:0000256" key="1">
    <source>
        <dbReference type="SAM" id="Phobius"/>
    </source>
</evidence>
<feature type="transmembrane region" description="Helical" evidence="1">
    <location>
        <begin position="33"/>
        <end position="54"/>
    </location>
</feature>
<feature type="transmembrane region" description="Helical" evidence="1">
    <location>
        <begin position="144"/>
        <end position="165"/>
    </location>
</feature>
<feature type="transmembrane region" description="Helical" evidence="1">
    <location>
        <begin position="356"/>
        <end position="378"/>
    </location>
</feature>
<keyword evidence="1" id="KW-0812">Transmembrane</keyword>
<evidence type="ECO:0000313" key="2">
    <source>
        <dbReference type="EMBL" id="QGZ63255.1"/>
    </source>
</evidence>
<keyword evidence="1" id="KW-0472">Membrane</keyword>
<keyword evidence="1" id="KW-1133">Transmembrane helix</keyword>
<dbReference type="InterPro" id="IPR003474">
    <property type="entry name" value="Glcn_transporter"/>
</dbReference>
<name>A0A7Z2GK23_9BURK</name>
<feature type="transmembrane region" description="Helical" evidence="1">
    <location>
        <begin position="384"/>
        <end position="404"/>
    </location>
</feature>
<evidence type="ECO:0000313" key="3">
    <source>
        <dbReference type="Proteomes" id="UP000433577"/>
    </source>
</evidence>
<feature type="transmembrane region" description="Helical" evidence="1">
    <location>
        <begin position="7"/>
        <end position="27"/>
    </location>
</feature>
<dbReference type="EMBL" id="CP046914">
    <property type="protein sequence ID" value="QGZ63255.1"/>
    <property type="molecule type" value="Genomic_DNA"/>
</dbReference>
<sequence length="502" mass="51320">MPMSTATLFTGLAGMLASLALLVWLAYRGWSVLLLAPVCAMLAAFVSGEPVLAHWTQTFMASTGRFLAQFFPLFLLGSLFGKLMEDSGSVDAVAQLMIDKLGTRHALVAVVMGGALVTYGGVSLFVAFFVLAPMAQALFRSADLPRRLMPATIMLGTATFTMSALPGTPALQNAIPMPFFGTTPFAAPGLGVIASGVMAGFGLWWLGRAAAAAKQNGEGFVEPLDGGADYEARGKSALVRERASVAQTFDPAEIDSGGRAPEAAGYGVAPPSAFVALAPLVVVVAMNFAMNVVVFPRLDAAYLAQPRWGATTLSAVAGVWGVSVALAVGIVVLVALNRARLGALRESMDAGANAAVLPVLSVGSLVGYGAVIAALPAFEAVRDWVLGIGGGPLVSLAVATNLLAGLTGSASGGLTIALDALGGTYMQLAAQHHIDPALLHRVAVMSSGTLDSLPHNGAVVTLLAVCGSTHRESYRDLVIVSIAGALIALAVVIVLGSLFGCF</sequence>
<dbReference type="OrthoDB" id="86125at2"/>
<gene>
    <name evidence="2" type="ORF">FAZ98_15740</name>
</gene>
<feature type="transmembrane region" description="Helical" evidence="1">
    <location>
        <begin position="274"/>
        <end position="295"/>
    </location>
</feature>
<feature type="transmembrane region" description="Helical" evidence="1">
    <location>
        <begin position="315"/>
        <end position="336"/>
    </location>
</feature>
<dbReference type="GO" id="GO:0005886">
    <property type="term" value="C:plasma membrane"/>
    <property type="evidence" value="ECO:0007669"/>
    <property type="project" value="TreeGrafter"/>
</dbReference>
<dbReference type="AlphaFoldDB" id="A0A7Z2GK23"/>
<feature type="transmembrane region" description="Helical" evidence="1">
    <location>
        <begin position="185"/>
        <end position="206"/>
    </location>
</feature>